<dbReference type="EMBL" id="JBHUHQ010000015">
    <property type="protein sequence ID" value="MFD2044746.1"/>
    <property type="molecule type" value="Genomic_DNA"/>
</dbReference>
<protein>
    <recommendedName>
        <fullName evidence="4">Amino acid transporter</fullName>
    </recommendedName>
</protein>
<dbReference type="RefSeq" id="WP_377556018.1">
    <property type="nucleotide sequence ID" value="NZ_JBHUHQ010000015.1"/>
</dbReference>
<evidence type="ECO:0008006" key="4">
    <source>
        <dbReference type="Google" id="ProtNLM"/>
    </source>
</evidence>
<comment type="caution">
    <text evidence="2">The sequence shown here is derived from an EMBL/GenBank/DDBJ whole genome shotgun (WGS) entry which is preliminary data.</text>
</comment>
<organism evidence="2 3">
    <name type="scientific">Ornithinibacillus salinisoli</name>
    <dbReference type="NCBI Taxonomy" id="1848459"/>
    <lineage>
        <taxon>Bacteria</taxon>
        <taxon>Bacillati</taxon>
        <taxon>Bacillota</taxon>
        <taxon>Bacilli</taxon>
        <taxon>Bacillales</taxon>
        <taxon>Bacillaceae</taxon>
        <taxon>Ornithinibacillus</taxon>
    </lineage>
</organism>
<keyword evidence="3" id="KW-1185">Reference proteome</keyword>
<name>A0ABW4W110_9BACI</name>
<dbReference type="Proteomes" id="UP001597383">
    <property type="component" value="Unassembled WGS sequence"/>
</dbReference>
<keyword evidence="1" id="KW-1133">Transmembrane helix</keyword>
<accession>A0ABW4W110</accession>
<evidence type="ECO:0000313" key="3">
    <source>
        <dbReference type="Proteomes" id="UP001597383"/>
    </source>
</evidence>
<proteinExistence type="predicted"/>
<evidence type="ECO:0000256" key="1">
    <source>
        <dbReference type="SAM" id="Phobius"/>
    </source>
</evidence>
<evidence type="ECO:0000313" key="2">
    <source>
        <dbReference type="EMBL" id="MFD2044746.1"/>
    </source>
</evidence>
<keyword evidence="1" id="KW-0472">Membrane</keyword>
<feature type="transmembrane region" description="Helical" evidence="1">
    <location>
        <begin position="39"/>
        <end position="61"/>
    </location>
</feature>
<gene>
    <name evidence="2" type="ORF">ACFSJF_10750</name>
</gene>
<keyword evidence="1" id="KW-0812">Transmembrane</keyword>
<reference evidence="3" key="1">
    <citation type="journal article" date="2019" name="Int. J. Syst. Evol. Microbiol.">
        <title>The Global Catalogue of Microorganisms (GCM) 10K type strain sequencing project: providing services to taxonomists for standard genome sequencing and annotation.</title>
        <authorList>
            <consortium name="The Broad Institute Genomics Platform"/>
            <consortium name="The Broad Institute Genome Sequencing Center for Infectious Disease"/>
            <person name="Wu L."/>
            <person name="Ma J."/>
        </authorList>
    </citation>
    <scope>NUCLEOTIDE SEQUENCE [LARGE SCALE GENOMIC DNA]</scope>
    <source>
        <strain evidence="3">R28</strain>
    </source>
</reference>
<sequence>MSSYNEGPHKPFNDAMEHQQNIVGTPLGKKGRLPLPIKLIGYFMVGGSVLFVLIGIILNFLN</sequence>